<accession>A0A9P9YWC4</accession>
<protein>
    <submittedName>
        <fullName evidence="1">Uncharacterized protein</fullName>
    </submittedName>
</protein>
<keyword evidence="2" id="KW-1185">Reference proteome</keyword>
<name>A0A9P9YWC4_9MUSC</name>
<proteinExistence type="predicted"/>
<reference evidence="1" key="1">
    <citation type="journal article" date="2023" name="Genome Biol. Evol.">
        <title>Long-read-based Genome Assembly of Drosophila gunungcola Reveals Fewer Chemosensory Genes in Flower-breeding Species.</title>
        <authorList>
            <person name="Negi A."/>
            <person name="Liao B.Y."/>
            <person name="Yeh S.D."/>
        </authorList>
    </citation>
    <scope>NUCLEOTIDE SEQUENCE</scope>
    <source>
        <strain evidence="1">Sukarami</strain>
    </source>
</reference>
<dbReference type="Proteomes" id="UP001059596">
    <property type="component" value="Chromosome 3R"/>
</dbReference>
<evidence type="ECO:0000313" key="1">
    <source>
        <dbReference type="EMBL" id="KAI8044306.1"/>
    </source>
</evidence>
<gene>
    <name evidence="1" type="ORF">M5D96_000457</name>
</gene>
<dbReference type="AlphaFoldDB" id="A0A9P9YWC4"/>
<evidence type="ECO:0000313" key="2">
    <source>
        <dbReference type="Proteomes" id="UP001059596"/>
    </source>
</evidence>
<organism evidence="1 2">
    <name type="scientific">Drosophila gunungcola</name>
    <name type="common">fruit fly</name>
    <dbReference type="NCBI Taxonomy" id="103775"/>
    <lineage>
        <taxon>Eukaryota</taxon>
        <taxon>Metazoa</taxon>
        <taxon>Ecdysozoa</taxon>
        <taxon>Arthropoda</taxon>
        <taxon>Hexapoda</taxon>
        <taxon>Insecta</taxon>
        <taxon>Pterygota</taxon>
        <taxon>Neoptera</taxon>
        <taxon>Endopterygota</taxon>
        <taxon>Diptera</taxon>
        <taxon>Brachycera</taxon>
        <taxon>Muscomorpha</taxon>
        <taxon>Ephydroidea</taxon>
        <taxon>Drosophilidae</taxon>
        <taxon>Drosophila</taxon>
        <taxon>Sophophora</taxon>
    </lineage>
</organism>
<dbReference type="EMBL" id="JAMKOV010000001">
    <property type="protein sequence ID" value="KAI8044306.1"/>
    <property type="molecule type" value="Genomic_DNA"/>
</dbReference>
<comment type="caution">
    <text evidence="1">The sequence shown here is derived from an EMBL/GenBank/DDBJ whole genome shotgun (WGS) entry which is preliminary data.</text>
</comment>
<sequence>MFLLVSGYSYCKFAAPCALAFIRFSASVERVHRPWHTTGTRRQVGRCVACGIFPLNYYHLTVHRKITELSNYGL</sequence>